<comment type="subcellular location">
    <subcellularLocation>
        <location evidence="1">Membrane</location>
        <topology evidence="1">Multi-pass membrane protein</topology>
    </subcellularLocation>
</comment>
<feature type="transmembrane region" description="Helical" evidence="5">
    <location>
        <begin position="168"/>
        <end position="191"/>
    </location>
</feature>
<dbReference type="InterPro" id="IPR006202">
    <property type="entry name" value="Neur_chan_lig-bd"/>
</dbReference>
<keyword evidence="2 5" id="KW-0812">Transmembrane</keyword>
<organism evidence="8 9">
    <name type="scientific">Heligmosomoides polygyrus</name>
    <name type="common">Parasitic roundworm</name>
    <dbReference type="NCBI Taxonomy" id="6339"/>
    <lineage>
        <taxon>Eukaryota</taxon>
        <taxon>Metazoa</taxon>
        <taxon>Ecdysozoa</taxon>
        <taxon>Nematoda</taxon>
        <taxon>Chromadorea</taxon>
        <taxon>Rhabditida</taxon>
        <taxon>Rhabditina</taxon>
        <taxon>Rhabditomorpha</taxon>
        <taxon>Strongyloidea</taxon>
        <taxon>Heligmosomidae</taxon>
        <taxon>Heligmosomoides</taxon>
    </lineage>
</organism>
<keyword evidence="4 5" id="KW-0472">Membrane</keyword>
<dbReference type="InterPro" id="IPR038050">
    <property type="entry name" value="Neuro_actylchol_rec"/>
</dbReference>
<gene>
    <name evidence="7" type="ORF">HPBE_LOCUS24643</name>
</gene>
<evidence type="ECO:0000256" key="4">
    <source>
        <dbReference type="ARBA" id="ARBA00023136"/>
    </source>
</evidence>
<dbReference type="Gene3D" id="1.20.58.390">
    <property type="entry name" value="Neurotransmitter-gated ion-channel transmembrane domain"/>
    <property type="match status" value="1"/>
</dbReference>
<dbReference type="OrthoDB" id="5827131at2759"/>
<dbReference type="GO" id="GO:0016020">
    <property type="term" value="C:membrane"/>
    <property type="evidence" value="ECO:0007669"/>
    <property type="project" value="UniProtKB-SubCell"/>
</dbReference>
<dbReference type="WBParaSite" id="HPBE_0002464401-mRNA-1">
    <property type="protein sequence ID" value="HPBE_0002464401-mRNA-1"/>
    <property type="gene ID" value="HPBE_0002464401"/>
</dbReference>
<dbReference type="GO" id="GO:0005230">
    <property type="term" value="F:extracellular ligand-gated monoatomic ion channel activity"/>
    <property type="evidence" value="ECO:0007669"/>
    <property type="project" value="InterPro"/>
</dbReference>
<accession>A0A3P8DTH5</accession>
<feature type="transmembrane region" description="Helical" evidence="5">
    <location>
        <begin position="219"/>
        <end position="240"/>
    </location>
</feature>
<dbReference type="InterPro" id="IPR036719">
    <property type="entry name" value="Neuro-gated_channel_TM_sf"/>
</dbReference>
<dbReference type="GO" id="GO:0004888">
    <property type="term" value="F:transmembrane signaling receptor activity"/>
    <property type="evidence" value="ECO:0007669"/>
    <property type="project" value="InterPro"/>
</dbReference>
<name>A0A183GPM4_HELPZ</name>
<keyword evidence="3 5" id="KW-1133">Transmembrane helix</keyword>
<dbReference type="InterPro" id="IPR036734">
    <property type="entry name" value="Neur_chan_lig-bd_sf"/>
</dbReference>
<reference evidence="9" key="2">
    <citation type="submission" date="2019-09" db="UniProtKB">
        <authorList>
            <consortium name="WormBaseParasite"/>
        </authorList>
    </citation>
    <scope>IDENTIFICATION</scope>
</reference>
<evidence type="ECO:0000313" key="7">
    <source>
        <dbReference type="EMBL" id="VDP46410.1"/>
    </source>
</evidence>
<feature type="domain" description="Neurotransmitter-gated ion-channel ligand-binding" evidence="6">
    <location>
        <begin position="38"/>
        <end position="93"/>
    </location>
</feature>
<evidence type="ECO:0000256" key="5">
    <source>
        <dbReference type="SAM" id="Phobius"/>
    </source>
</evidence>
<evidence type="ECO:0000256" key="3">
    <source>
        <dbReference type="ARBA" id="ARBA00022989"/>
    </source>
</evidence>
<sequence>MASSFLYGDNNLHQAVIETFYACYRVTETFVDYLVVPTRLEWVDERLKWSPDDYCDIENIYVNFEDVWIPEITVVEAHSSIDYRENYRKSVWVKKFPFDEQRCSINVMAQAFSVDEYGIDAVYDPAILGNGEWQVLNISVVKQTVNTGQSVNSYEISRFVFLLKRNPSFYITMVILPSFVINVLSILGVFLKAADSMGKDVIMKILAPNLILNYYNAQLGMALTNIMSLTFILGILATVLPKTEELPKIGENHTINFKEKH</sequence>
<dbReference type="EMBL" id="UZAH01036630">
    <property type="protein sequence ID" value="VDP46410.1"/>
    <property type="molecule type" value="Genomic_DNA"/>
</dbReference>
<evidence type="ECO:0000256" key="1">
    <source>
        <dbReference type="ARBA" id="ARBA00004141"/>
    </source>
</evidence>
<evidence type="ECO:0000256" key="2">
    <source>
        <dbReference type="ARBA" id="ARBA00022692"/>
    </source>
</evidence>
<protein>
    <submittedName>
        <fullName evidence="9">Neur_chan_LBD domain-containing protein</fullName>
    </submittedName>
</protein>
<dbReference type="Proteomes" id="UP000050761">
    <property type="component" value="Unassembled WGS sequence"/>
</dbReference>
<dbReference type="AlphaFoldDB" id="A0A183GPM4"/>
<dbReference type="SUPFAM" id="SSF90112">
    <property type="entry name" value="Neurotransmitter-gated ion-channel transmembrane pore"/>
    <property type="match status" value="1"/>
</dbReference>
<reference evidence="7 8" key="1">
    <citation type="submission" date="2018-11" db="EMBL/GenBank/DDBJ databases">
        <authorList>
            <consortium name="Pathogen Informatics"/>
        </authorList>
    </citation>
    <scope>NUCLEOTIDE SEQUENCE [LARGE SCALE GENOMIC DNA]</scope>
</reference>
<proteinExistence type="predicted"/>
<dbReference type="Gene3D" id="2.70.170.10">
    <property type="entry name" value="Neurotransmitter-gated ion-channel ligand-binding domain"/>
    <property type="match status" value="2"/>
</dbReference>
<dbReference type="Pfam" id="PF02931">
    <property type="entry name" value="Neur_chan_LBD"/>
    <property type="match status" value="1"/>
</dbReference>
<dbReference type="InterPro" id="IPR006201">
    <property type="entry name" value="Neur_channel"/>
</dbReference>
<keyword evidence="8" id="KW-1185">Reference proteome</keyword>
<dbReference type="PANTHER" id="PTHR18945">
    <property type="entry name" value="NEUROTRANSMITTER GATED ION CHANNEL"/>
    <property type="match status" value="1"/>
</dbReference>
<evidence type="ECO:0000313" key="9">
    <source>
        <dbReference type="WBParaSite" id="HPBE_0002464401-mRNA-1"/>
    </source>
</evidence>
<evidence type="ECO:0000259" key="6">
    <source>
        <dbReference type="Pfam" id="PF02931"/>
    </source>
</evidence>
<evidence type="ECO:0000313" key="8">
    <source>
        <dbReference type="Proteomes" id="UP000050761"/>
    </source>
</evidence>
<dbReference type="SUPFAM" id="SSF63712">
    <property type="entry name" value="Nicotinic receptor ligand binding domain-like"/>
    <property type="match status" value="1"/>
</dbReference>
<accession>A0A183GPM4</accession>